<evidence type="ECO:0000313" key="5">
    <source>
        <dbReference type="Proteomes" id="UP000054516"/>
    </source>
</evidence>
<evidence type="ECO:0008006" key="6">
    <source>
        <dbReference type="Google" id="ProtNLM"/>
    </source>
</evidence>
<keyword evidence="5" id="KW-1185">Reference proteome</keyword>
<feature type="transmembrane region" description="Helical" evidence="3">
    <location>
        <begin position="46"/>
        <end position="69"/>
    </location>
</feature>
<keyword evidence="3" id="KW-1133">Transmembrane helix</keyword>
<evidence type="ECO:0000313" key="4">
    <source>
        <dbReference type="EMBL" id="GAP89453.1"/>
    </source>
</evidence>
<dbReference type="OMA" id="DMFHTLH"/>
<reference evidence="4" key="1">
    <citation type="submission" date="2016-03" db="EMBL/GenBank/DDBJ databases">
        <title>Draft genome sequence of Rosellinia necatrix.</title>
        <authorList>
            <person name="Kanematsu S."/>
        </authorList>
    </citation>
    <scope>NUCLEOTIDE SEQUENCE [LARGE SCALE GENOMIC DNA]</scope>
    <source>
        <strain evidence="4">W97</strain>
    </source>
</reference>
<dbReference type="AlphaFoldDB" id="A0A1W2TM96"/>
<dbReference type="PANTHER" id="PTHR33365:SF4">
    <property type="entry name" value="CYCLOCHLOROTINE BIOSYNTHESIS PROTEIN O"/>
    <property type="match status" value="1"/>
</dbReference>
<dbReference type="InterPro" id="IPR021765">
    <property type="entry name" value="UstYa-like"/>
</dbReference>
<dbReference type="Proteomes" id="UP000054516">
    <property type="component" value="Unassembled WGS sequence"/>
</dbReference>
<name>A0A1W2TM96_ROSNE</name>
<evidence type="ECO:0000256" key="2">
    <source>
        <dbReference type="ARBA" id="ARBA00035112"/>
    </source>
</evidence>
<dbReference type="OrthoDB" id="3687641at2759"/>
<keyword evidence="3" id="KW-0472">Membrane</keyword>
<dbReference type="GO" id="GO:0043386">
    <property type="term" value="P:mycotoxin biosynthetic process"/>
    <property type="evidence" value="ECO:0007669"/>
    <property type="project" value="InterPro"/>
</dbReference>
<dbReference type="EMBL" id="DF977485">
    <property type="protein sequence ID" value="GAP89453.1"/>
    <property type="molecule type" value="Genomic_DNA"/>
</dbReference>
<evidence type="ECO:0000256" key="1">
    <source>
        <dbReference type="ARBA" id="ARBA00004685"/>
    </source>
</evidence>
<accession>A0A1W2TM96</accession>
<proteinExistence type="inferred from homology"/>
<dbReference type="PANTHER" id="PTHR33365">
    <property type="entry name" value="YALI0B05434P"/>
    <property type="match status" value="1"/>
</dbReference>
<dbReference type="Pfam" id="PF11807">
    <property type="entry name" value="UstYa"/>
    <property type="match status" value="1"/>
</dbReference>
<comment type="similarity">
    <text evidence="2">Belongs to the ustYa family.</text>
</comment>
<dbReference type="STRING" id="77044.A0A1W2TM96"/>
<organism evidence="4">
    <name type="scientific">Rosellinia necatrix</name>
    <name type="common">White root-rot fungus</name>
    <dbReference type="NCBI Taxonomy" id="77044"/>
    <lineage>
        <taxon>Eukaryota</taxon>
        <taxon>Fungi</taxon>
        <taxon>Dikarya</taxon>
        <taxon>Ascomycota</taxon>
        <taxon>Pezizomycotina</taxon>
        <taxon>Sordariomycetes</taxon>
        <taxon>Xylariomycetidae</taxon>
        <taxon>Xylariales</taxon>
        <taxon>Xylariaceae</taxon>
        <taxon>Rosellinia</taxon>
    </lineage>
</organism>
<evidence type="ECO:0000256" key="3">
    <source>
        <dbReference type="SAM" id="Phobius"/>
    </source>
</evidence>
<keyword evidence="3" id="KW-0812">Transmembrane</keyword>
<gene>
    <name evidence="4" type="ORF">SAMD00023353_4000940</name>
</gene>
<comment type="pathway">
    <text evidence="1">Mycotoxin biosynthesis.</text>
</comment>
<protein>
    <recommendedName>
        <fullName evidence="6">Tat pathway signal sequence</fullName>
    </recommendedName>
</protein>
<sequence length="288" mass="33329">MAKYSQIEEEKYLSDEPDSAFSESHADPLRWGVLQRTYKDSKKAPWLVLGLVWLLSIILTAVTTVFITLKMQAHDPLGTLASGYSTDFRPARMAASSVQRVFTGSPRFDKQRGEYIPPDSPSLEYIGSSPEVEKAWGELVKNRYFLLTDEEARETLGENYTEFWDELRGGYLGGLDMFHTLHCLDHIRMSLYPDKHEHRGLHDHIHQVHCVDHLRQMIQCNSDMTIIPTRYFESVGHNYIDSNRPHTCRDFTKIREWASSRYNGKLAVRPRYRNGTLRGNYKPPADFV</sequence>